<dbReference type="VEuPathDB" id="ToxoDB:TGDOM2_268300"/>
<comment type="caution">
    <text evidence="1">The sequence shown here is derived from an EMBL/GenBank/DDBJ whole genome shotgun (WGS) entry which is preliminary data.</text>
</comment>
<dbReference type="PANTHER" id="PTHR34724:SF2">
    <property type="entry name" value="OS12G0596101 PROTEIN"/>
    <property type="match status" value="1"/>
</dbReference>
<proteinExistence type="predicted"/>
<name>A0A086K415_TOXGO</name>
<evidence type="ECO:0000313" key="1">
    <source>
        <dbReference type="EMBL" id="KFG39133.1"/>
    </source>
</evidence>
<reference evidence="1 2" key="1">
    <citation type="submission" date="2014-02" db="EMBL/GenBank/DDBJ databases">
        <authorList>
            <person name="Sibley D."/>
            <person name="Venepally P."/>
            <person name="Karamycheva S."/>
            <person name="Hadjithomas M."/>
            <person name="Khan A."/>
            <person name="Brunk B."/>
            <person name="Roos D."/>
            <person name="Caler E."/>
            <person name="Lorenzi H."/>
        </authorList>
    </citation>
    <scope>NUCLEOTIDE SEQUENCE [LARGE SCALE GENOMIC DNA]</scope>
    <source>
        <strain evidence="1 2">GAB2-2007-GAL-DOM2</strain>
    </source>
</reference>
<organism evidence="1 2">
    <name type="scientific">Toxoplasma gondii GAB2-2007-GAL-DOM2</name>
    <dbReference type="NCBI Taxonomy" id="1130820"/>
    <lineage>
        <taxon>Eukaryota</taxon>
        <taxon>Sar</taxon>
        <taxon>Alveolata</taxon>
        <taxon>Apicomplexa</taxon>
        <taxon>Conoidasida</taxon>
        <taxon>Coccidia</taxon>
        <taxon>Eucoccidiorida</taxon>
        <taxon>Eimeriorina</taxon>
        <taxon>Sarcocystidae</taxon>
        <taxon>Toxoplasma</taxon>
    </lineage>
</organism>
<protein>
    <submittedName>
        <fullName evidence="1">Uncharacterized protein</fullName>
    </submittedName>
</protein>
<sequence length="125" mass="14315">MADPLLRACLSFLHPFFTAKSCAWAAFIPRNAFGLPFQSSQNRFFPVWPSPPLPPACFFISRASRVFFSAFLKRSKMCYEVKCTHCGKRTWQGCGKHIDSVMKPIPVQEQCACKPRSQDEFDKCR</sequence>
<evidence type="ECO:0000313" key="2">
    <source>
        <dbReference type="Proteomes" id="UP000028837"/>
    </source>
</evidence>
<accession>A0A086K415</accession>
<dbReference type="PANTHER" id="PTHR34724">
    <property type="entry name" value="OS12G0596101 PROTEIN"/>
    <property type="match status" value="1"/>
</dbReference>
<dbReference type="Proteomes" id="UP000028837">
    <property type="component" value="Unassembled WGS sequence"/>
</dbReference>
<dbReference type="AlphaFoldDB" id="A0A086K415"/>
<dbReference type="EMBL" id="AHZU02000873">
    <property type="protein sequence ID" value="KFG39133.1"/>
    <property type="molecule type" value="Genomic_DNA"/>
</dbReference>
<gene>
    <name evidence="1" type="ORF">TGDOM2_268300</name>
</gene>